<keyword evidence="1" id="KW-0732">Signal</keyword>
<name>G7E2B9_MIXOS</name>
<reference evidence="2 3" key="2">
    <citation type="journal article" date="2012" name="Open Biol.">
        <title>Characteristics of nucleosomes and linker DNA regions on the genome of the basidiomycete Mixia osmundae revealed by mono- and dinucleosome mapping.</title>
        <authorList>
            <person name="Nishida H."/>
            <person name="Kondo S."/>
            <person name="Matsumoto T."/>
            <person name="Suzuki Y."/>
            <person name="Yoshikawa H."/>
            <person name="Taylor T.D."/>
            <person name="Sugiyama J."/>
        </authorList>
    </citation>
    <scope>NUCLEOTIDE SEQUENCE [LARGE SCALE GENOMIC DNA]</scope>
    <source>
        <strain evidence="3">CBS 9802 / IAM 14324 / JCM 22182 / KY 12970</strain>
    </source>
</reference>
<proteinExistence type="predicted"/>
<dbReference type="AlphaFoldDB" id="G7E2B9"/>
<gene>
    <name evidence="2" type="primary">Mo03653</name>
    <name evidence="2" type="ORF">E5Q_03653</name>
</gene>
<organism evidence="2 3">
    <name type="scientific">Mixia osmundae (strain CBS 9802 / IAM 14324 / JCM 22182 / KY 12970)</name>
    <dbReference type="NCBI Taxonomy" id="764103"/>
    <lineage>
        <taxon>Eukaryota</taxon>
        <taxon>Fungi</taxon>
        <taxon>Dikarya</taxon>
        <taxon>Basidiomycota</taxon>
        <taxon>Pucciniomycotina</taxon>
        <taxon>Mixiomycetes</taxon>
        <taxon>Mixiales</taxon>
        <taxon>Mixiaceae</taxon>
        <taxon>Mixia</taxon>
    </lineage>
</organism>
<evidence type="ECO:0000256" key="1">
    <source>
        <dbReference type="SAM" id="SignalP"/>
    </source>
</evidence>
<sequence length="438" mass="47230">MFSRFAWAFLLAFGIPQSVAAPSKGHHSVGSPGDTTASVGTAHDIGIGKLASGFCALDVTATDGRHAKIKFELIYDATVGNVFKLQGEDKGEFPIGDISPIRSEYAGFSVAEFQFPSFQPAEIDLVLYYNPGQASLAYHLKPSQLYKTRIAAARFGTHCVLDVTTAKNAVGEYYDYSIGLTLRHDHTGAIIRAIGDEDQAVKIGQALAVKSEYGRYKVAKLAFPRTPSNSIELWLFKDFEGKLYHRLPSSTIDGLSTAGSLVCDRDRSAALKERMMISILLASLASVMLTAAAPTAPAVSVTGTSGSGELFSRTCKLLANTEKVDAATAARTHAPINSQIDYIIWFHLTWNSAKGVFDQAVAQASNHHETPAIVYPYIPGEVPAGSSYVDITLYYKVRTGELAYHLSPSIVNGLTLISWSVSCQASDGNTDVDIPRLY</sequence>
<dbReference type="InParanoid" id="G7E2B9"/>
<accession>G7E2B9</accession>
<feature type="signal peptide" evidence="1">
    <location>
        <begin position="1"/>
        <end position="20"/>
    </location>
</feature>
<dbReference type="HOGENOM" id="CLU_625672_0_0_1"/>
<dbReference type="RefSeq" id="XP_014565420.1">
    <property type="nucleotide sequence ID" value="XM_014709934.1"/>
</dbReference>
<evidence type="ECO:0000313" key="2">
    <source>
        <dbReference type="EMBL" id="GAA96979.1"/>
    </source>
</evidence>
<feature type="chain" id="PRO_5009955680" evidence="1">
    <location>
        <begin position="21"/>
        <end position="438"/>
    </location>
</feature>
<dbReference type="EMBL" id="BABT02000110">
    <property type="protein sequence ID" value="GAA96979.1"/>
    <property type="molecule type" value="Genomic_DNA"/>
</dbReference>
<reference evidence="2 3" key="1">
    <citation type="journal article" date="2011" name="J. Gen. Appl. Microbiol.">
        <title>Draft genome sequencing of the enigmatic basidiomycete Mixia osmundae.</title>
        <authorList>
            <person name="Nishida H."/>
            <person name="Nagatsuka Y."/>
            <person name="Sugiyama J."/>
        </authorList>
    </citation>
    <scope>NUCLEOTIDE SEQUENCE [LARGE SCALE GENOMIC DNA]</scope>
    <source>
        <strain evidence="3">CBS 9802 / IAM 14324 / JCM 22182 / KY 12970</strain>
    </source>
</reference>
<dbReference type="Proteomes" id="UP000009131">
    <property type="component" value="Unassembled WGS sequence"/>
</dbReference>
<comment type="caution">
    <text evidence="2">The sequence shown here is derived from an EMBL/GenBank/DDBJ whole genome shotgun (WGS) entry which is preliminary data.</text>
</comment>
<evidence type="ECO:0000313" key="3">
    <source>
        <dbReference type="Proteomes" id="UP000009131"/>
    </source>
</evidence>
<keyword evidence="3" id="KW-1185">Reference proteome</keyword>
<protein>
    <submittedName>
        <fullName evidence="2">Uncharacterized protein</fullName>
    </submittedName>
</protein>